<name>A0AAV4IXM5_9GAST</name>
<dbReference type="CDD" id="cd00037">
    <property type="entry name" value="CLECT"/>
    <property type="match status" value="2"/>
</dbReference>
<evidence type="ECO:0000313" key="5">
    <source>
        <dbReference type="EMBL" id="GFS15199.1"/>
    </source>
</evidence>
<evidence type="ECO:0000313" key="6">
    <source>
        <dbReference type="Proteomes" id="UP000762676"/>
    </source>
</evidence>
<dbReference type="GO" id="GO:0030246">
    <property type="term" value="F:carbohydrate binding"/>
    <property type="evidence" value="ECO:0007669"/>
    <property type="project" value="UniProtKB-KW"/>
</dbReference>
<keyword evidence="6" id="KW-1185">Reference proteome</keyword>
<dbReference type="PANTHER" id="PTHR46746">
    <property type="entry name" value="KILLER CELL LECTIN-LIKE RECEPTOR SUBFAMILY F MEMBER 2"/>
    <property type="match status" value="1"/>
</dbReference>
<keyword evidence="5" id="KW-0675">Receptor</keyword>
<dbReference type="Proteomes" id="UP000762676">
    <property type="component" value="Unassembled WGS sequence"/>
</dbReference>
<dbReference type="InterPro" id="IPR016186">
    <property type="entry name" value="C-type_lectin-like/link_sf"/>
</dbReference>
<dbReference type="InterPro" id="IPR001304">
    <property type="entry name" value="C-type_lectin-like"/>
</dbReference>
<dbReference type="AlphaFoldDB" id="A0AAV4IXM5"/>
<accession>A0AAV4IXM5</accession>
<evidence type="ECO:0000256" key="3">
    <source>
        <dbReference type="SAM" id="SignalP"/>
    </source>
</evidence>
<sequence>MVQGYYNTVRSVTFLSLSLTMMGSLISAVANTPEECEDGWVYFDDRCYYFSDAEDIESLRGAFQKCFLSDSEPLHILSGRELMFLQSQAKMRTTFAWQLNMLKTPSIRNNSYIRKSVSGNNILYTVDIVNSLNLQASHNTNHGCIALHLTFEDTEITEEPCRLRLRVACQGKASEFDEILDPDQWQEYAFYKGRRWYVHENVVFWRSSQFANYSDAQFICQTKNMTLITDVARMRQSGLWHNSYKRTPFWTGLSFGNNAVQTDLKEVKDVSWYSSFKDSEGILFFLHSGKMLFMKDMNPDHKVLPYICRKKAGQTDCPIVGLRGLSSCYTFNNFFHLTWLEAKKQCEARGAHLLTVESEAERDWLETHVFQASSARRPNILNWSYPANKSYYLTIPTWTSANDLDRDGIFKWHDGSDVNKTIVPWQRAPYTVIASQNDEWYKVSCVYYYPCTQVLVPVSCSDETSYAACQYKPTRSEENCMTQSFKFDGMCYHFNFQRQMFFDECNQYCKSNFDTSMDVITVKSAEFNAHLCTVTTSRGGEIWLSMIFSKARNKWIWQDGSDVDFSLFGLLDEPSSTKTNRSCVTFSKELKAVTTECDNENFYLCEKDLPLGDSASHLLSSVTLLAVSSVVALAARSEI</sequence>
<proteinExistence type="predicted"/>
<keyword evidence="1" id="KW-0430">Lectin</keyword>
<evidence type="ECO:0000256" key="2">
    <source>
        <dbReference type="ARBA" id="ARBA00023157"/>
    </source>
</evidence>
<feature type="chain" id="PRO_5043685779" evidence="3">
    <location>
        <begin position="31"/>
        <end position="639"/>
    </location>
</feature>
<keyword evidence="3" id="KW-0732">Signal</keyword>
<dbReference type="PANTHER" id="PTHR46746:SF9">
    <property type="entry name" value="CD209 ANTIGEN-LIKE PROTEIN C-LIKE"/>
    <property type="match status" value="1"/>
</dbReference>
<organism evidence="5 6">
    <name type="scientific">Elysia marginata</name>
    <dbReference type="NCBI Taxonomy" id="1093978"/>
    <lineage>
        <taxon>Eukaryota</taxon>
        <taxon>Metazoa</taxon>
        <taxon>Spiralia</taxon>
        <taxon>Lophotrochozoa</taxon>
        <taxon>Mollusca</taxon>
        <taxon>Gastropoda</taxon>
        <taxon>Heterobranchia</taxon>
        <taxon>Euthyneura</taxon>
        <taxon>Panpulmonata</taxon>
        <taxon>Sacoglossa</taxon>
        <taxon>Placobranchoidea</taxon>
        <taxon>Plakobranchidae</taxon>
        <taxon>Elysia</taxon>
    </lineage>
</organism>
<feature type="domain" description="C-type lectin" evidence="4">
    <location>
        <begin position="328"/>
        <end position="445"/>
    </location>
</feature>
<dbReference type="InterPro" id="IPR051379">
    <property type="entry name" value="C-type_Lectin_Receptor_IMM"/>
</dbReference>
<dbReference type="Pfam" id="PF00059">
    <property type="entry name" value="Lectin_C"/>
    <property type="match status" value="2"/>
</dbReference>
<evidence type="ECO:0000259" key="4">
    <source>
        <dbReference type="PROSITE" id="PS50041"/>
    </source>
</evidence>
<dbReference type="PROSITE" id="PS50041">
    <property type="entry name" value="C_TYPE_LECTIN_2"/>
    <property type="match status" value="2"/>
</dbReference>
<dbReference type="InterPro" id="IPR016187">
    <property type="entry name" value="CTDL_fold"/>
</dbReference>
<gene>
    <name evidence="5" type="ORF">ElyMa_003181000</name>
</gene>
<evidence type="ECO:0000256" key="1">
    <source>
        <dbReference type="ARBA" id="ARBA00022734"/>
    </source>
</evidence>
<feature type="domain" description="C-type lectin" evidence="4">
    <location>
        <begin position="487"/>
        <end position="606"/>
    </location>
</feature>
<protein>
    <submittedName>
        <fullName evidence="5">Macrophage mannose receptor 1-like</fullName>
    </submittedName>
</protein>
<dbReference type="EMBL" id="BMAT01006568">
    <property type="protein sequence ID" value="GFS15199.1"/>
    <property type="molecule type" value="Genomic_DNA"/>
</dbReference>
<reference evidence="5 6" key="1">
    <citation type="journal article" date="2021" name="Elife">
        <title>Chloroplast acquisition without the gene transfer in kleptoplastic sea slugs, Plakobranchus ocellatus.</title>
        <authorList>
            <person name="Maeda T."/>
            <person name="Takahashi S."/>
            <person name="Yoshida T."/>
            <person name="Shimamura S."/>
            <person name="Takaki Y."/>
            <person name="Nagai Y."/>
            <person name="Toyoda A."/>
            <person name="Suzuki Y."/>
            <person name="Arimoto A."/>
            <person name="Ishii H."/>
            <person name="Satoh N."/>
            <person name="Nishiyama T."/>
            <person name="Hasebe M."/>
            <person name="Maruyama T."/>
            <person name="Minagawa J."/>
            <person name="Obokata J."/>
            <person name="Shigenobu S."/>
        </authorList>
    </citation>
    <scope>NUCLEOTIDE SEQUENCE [LARGE SCALE GENOMIC DNA]</scope>
</reference>
<dbReference type="SUPFAM" id="SSF56436">
    <property type="entry name" value="C-type lectin-like"/>
    <property type="match status" value="4"/>
</dbReference>
<keyword evidence="2" id="KW-1015">Disulfide bond</keyword>
<dbReference type="Gene3D" id="3.10.100.10">
    <property type="entry name" value="Mannose-Binding Protein A, subunit A"/>
    <property type="match status" value="4"/>
</dbReference>
<feature type="signal peptide" evidence="3">
    <location>
        <begin position="1"/>
        <end position="30"/>
    </location>
</feature>
<dbReference type="SMART" id="SM00034">
    <property type="entry name" value="CLECT"/>
    <property type="match status" value="4"/>
</dbReference>
<comment type="caution">
    <text evidence="5">The sequence shown here is derived from an EMBL/GenBank/DDBJ whole genome shotgun (WGS) entry which is preliminary data.</text>
</comment>